<feature type="transmembrane region" description="Helical" evidence="1">
    <location>
        <begin position="16"/>
        <end position="39"/>
    </location>
</feature>
<reference evidence="2" key="1">
    <citation type="submission" date="2022-04" db="EMBL/GenBank/DDBJ databases">
        <title>Roseibium sp. CAU 1639 isolated from mud.</title>
        <authorList>
            <person name="Kim W."/>
        </authorList>
    </citation>
    <scope>NUCLEOTIDE SEQUENCE</scope>
    <source>
        <strain evidence="2">CAU 1639</strain>
    </source>
</reference>
<feature type="transmembrane region" description="Helical" evidence="1">
    <location>
        <begin position="83"/>
        <end position="110"/>
    </location>
</feature>
<name>A0ABT0GZR5_9HYPH</name>
<keyword evidence="1" id="KW-1133">Transmembrane helix</keyword>
<feature type="transmembrane region" description="Helical" evidence="1">
    <location>
        <begin position="122"/>
        <end position="140"/>
    </location>
</feature>
<sequence>MSNDGKQQQGWFQRNAWRFVVAAESAAAGTLVAFTVAMMLKNGGSGGGGAVEPYIAALLGGGGGLVGGFCLSSWYGRPGRYGWAYAILFSLVAPPLAGAIAGSCLLPGVGTAVGAGMALWTFYYPQSIAVWAACLIAIHLHTRRLRARQFSGGHLAGAAPKHCL</sequence>
<evidence type="ECO:0000313" key="2">
    <source>
        <dbReference type="EMBL" id="MCK7614700.1"/>
    </source>
</evidence>
<protein>
    <submittedName>
        <fullName evidence="2">Uncharacterized protein</fullName>
    </submittedName>
</protein>
<organism evidence="2 3">
    <name type="scientific">Roseibium sediminicola</name>
    <dbReference type="NCBI Taxonomy" id="2933272"/>
    <lineage>
        <taxon>Bacteria</taxon>
        <taxon>Pseudomonadati</taxon>
        <taxon>Pseudomonadota</taxon>
        <taxon>Alphaproteobacteria</taxon>
        <taxon>Hyphomicrobiales</taxon>
        <taxon>Stappiaceae</taxon>
        <taxon>Roseibium</taxon>
    </lineage>
</organism>
<gene>
    <name evidence="2" type="ORF">M0H32_21235</name>
</gene>
<keyword evidence="1" id="KW-0472">Membrane</keyword>
<dbReference type="EMBL" id="JALNMJ010000017">
    <property type="protein sequence ID" value="MCK7614700.1"/>
    <property type="molecule type" value="Genomic_DNA"/>
</dbReference>
<proteinExistence type="predicted"/>
<accession>A0ABT0GZR5</accession>
<evidence type="ECO:0000313" key="3">
    <source>
        <dbReference type="Proteomes" id="UP001431221"/>
    </source>
</evidence>
<dbReference type="RefSeq" id="WP_248157422.1">
    <property type="nucleotide sequence ID" value="NZ_JALNMJ010000017.1"/>
</dbReference>
<keyword evidence="1" id="KW-0812">Transmembrane</keyword>
<comment type="caution">
    <text evidence="2">The sequence shown here is derived from an EMBL/GenBank/DDBJ whole genome shotgun (WGS) entry which is preliminary data.</text>
</comment>
<evidence type="ECO:0000256" key="1">
    <source>
        <dbReference type="SAM" id="Phobius"/>
    </source>
</evidence>
<keyword evidence="3" id="KW-1185">Reference proteome</keyword>
<dbReference type="Proteomes" id="UP001431221">
    <property type="component" value="Unassembled WGS sequence"/>
</dbReference>
<feature type="transmembrane region" description="Helical" evidence="1">
    <location>
        <begin position="54"/>
        <end position="76"/>
    </location>
</feature>